<comment type="caution">
    <text evidence="1">The sequence shown here is derived from an EMBL/GenBank/DDBJ whole genome shotgun (WGS) entry which is preliminary data.</text>
</comment>
<evidence type="ECO:0000313" key="2">
    <source>
        <dbReference type="Proteomes" id="UP000010433"/>
    </source>
</evidence>
<sequence>MFHFFILIIGFILFIELFRELRAFLFLLCSRRNRFCLFRDSIYGDGLI</sequence>
<organism evidence="1 2">
    <name type="scientific">Hoylesella saccharolytica F0055</name>
    <dbReference type="NCBI Taxonomy" id="1127699"/>
    <lineage>
        <taxon>Bacteria</taxon>
        <taxon>Pseudomonadati</taxon>
        <taxon>Bacteroidota</taxon>
        <taxon>Bacteroidia</taxon>
        <taxon>Bacteroidales</taxon>
        <taxon>Prevotellaceae</taxon>
        <taxon>Hoylesella</taxon>
    </lineage>
</organism>
<dbReference type="EMBL" id="AMEP01000039">
    <property type="protein sequence ID" value="EKY03310.1"/>
    <property type="molecule type" value="Genomic_DNA"/>
</dbReference>
<accession>L1NJ87</accession>
<evidence type="ECO:0000313" key="1">
    <source>
        <dbReference type="EMBL" id="EKY03310.1"/>
    </source>
</evidence>
<proteinExistence type="predicted"/>
<reference evidence="1 2" key="1">
    <citation type="submission" date="2012-05" db="EMBL/GenBank/DDBJ databases">
        <authorList>
            <person name="Weinstock G."/>
            <person name="Sodergren E."/>
            <person name="Lobos E.A."/>
            <person name="Fulton L."/>
            <person name="Fulton R."/>
            <person name="Courtney L."/>
            <person name="Fronick C."/>
            <person name="O'Laughlin M."/>
            <person name="Godfrey J."/>
            <person name="Wilson R.M."/>
            <person name="Miner T."/>
            <person name="Farmer C."/>
            <person name="Delehaunty K."/>
            <person name="Cordes M."/>
            <person name="Minx P."/>
            <person name="Tomlinson C."/>
            <person name="Chen J."/>
            <person name="Wollam A."/>
            <person name="Pepin K.H."/>
            <person name="Bhonagiri V."/>
            <person name="Zhang X."/>
            <person name="Suruliraj S."/>
            <person name="Warren W."/>
            <person name="Mitreva M."/>
            <person name="Mardis E.R."/>
            <person name="Wilson R.K."/>
        </authorList>
    </citation>
    <scope>NUCLEOTIDE SEQUENCE [LARGE SCALE GENOMIC DNA]</scope>
    <source>
        <strain evidence="1 2">F0055</strain>
    </source>
</reference>
<name>L1NJ87_9BACT</name>
<dbReference type="AlphaFoldDB" id="L1NJ87"/>
<protein>
    <submittedName>
        <fullName evidence="1">Uncharacterized protein</fullName>
    </submittedName>
</protein>
<keyword evidence="2" id="KW-1185">Reference proteome</keyword>
<dbReference type="Proteomes" id="UP000010433">
    <property type="component" value="Unassembled WGS sequence"/>
</dbReference>
<dbReference type="HOGENOM" id="CLU_3156392_0_0_10"/>
<gene>
    <name evidence="1" type="ORF">HMPREF9151_00467</name>
</gene>